<evidence type="ECO:0000313" key="2">
    <source>
        <dbReference type="Proteomes" id="UP000595426"/>
    </source>
</evidence>
<dbReference type="Gene3D" id="1.50.10.10">
    <property type="match status" value="1"/>
</dbReference>
<dbReference type="OrthoDB" id="9148343at2"/>
<dbReference type="RefSeq" id="WP_034872031.1">
    <property type="nucleotide sequence ID" value="NZ_CBCSDR010000003.1"/>
</dbReference>
<reference evidence="1 2" key="1">
    <citation type="submission" date="2020-12" db="EMBL/GenBank/DDBJ databases">
        <title>FDA dAtabase for Regulatory Grade micrObial Sequences (FDA-ARGOS): Supporting development and validation of Infectious Disease Dx tests.</title>
        <authorList>
            <person name="Kerrigan L."/>
            <person name="Long C."/>
            <person name="Tallon L."/>
            <person name="Sadzewicz L."/>
            <person name="Zhao X."/>
            <person name="Boylan J."/>
            <person name="Ott S."/>
            <person name="Bowen H."/>
            <person name="Vavikolanu K."/>
            <person name="Mehta A."/>
            <person name="Aluvathingal J."/>
            <person name="Nadendla S."/>
            <person name="Yan Y."/>
            <person name="Sichtig H."/>
        </authorList>
    </citation>
    <scope>NUCLEOTIDE SEQUENCE [LARGE SCALE GENOMIC DNA]</scope>
    <source>
        <strain evidence="1 2">FDAARGOS_1031</strain>
    </source>
</reference>
<dbReference type="Proteomes" id="UP000595426">
    <property type="component" value="Chromosome"/>
</dbReference>
<dbReference type="SMART" id="SM01260">
    <property type="entry name" value="LANC_like"/>
    <property type="match status" value="1"/>
</dbReference>
<dbReference type="AlphaFoldDB" id="A0A7T7UX01"/>
<keyword evidence="2" id="KW-1185">Reference proteome</keyword>
<gene>
    <name evidence="1" type="ORF">I6H88_15125</name>
</gene>
<dbReference type="InterPro" id="IPR007822">
    <property type="entry name" value="LANC-like"/>
</dbReference>
<organism evidence="1 2">
    <name type="scientific">Elizabethkingia bruuniana</name>
    <dbReference type="NCBI Taxonomy" id="1756149"/>
    <lineage>
        <taxon>Bacteria</taxon>
        <taxon>Pseudomonadati</taxon>
        <taxon>Bacteroidota</taxon>
        <taxon>Flavobacteriia</taxon>
        <taxon>Flavobacteriales</taxon>
        <taxon>Weeksellaceae</taxon>
        <taxon>Elizabethkingia</taxon>
    </lineage>
</organism>
<dbReference type="EMBL" id="CP067018">
    <property type="protein sequence ID" value="QQN57765.1"/>
    <property type="molecule type" value="Genomic_DNA"/>
</dbReference>
<sequence>MTINKELNELETGLNEISEFLLSKIKRDQNGFYWDTISYDHNVGEFSFAFNPSLWNGTGGIAWFFLVLYESTGKTDYLEIAEKSFSKIYHFSINHNIVGTSLYDGICGTIYFSLELFRVTGKNLYLKQASELYDRYREKILAEQTEDMLIGISGILIVLTLLYHFTKSNSLYHDITVLVTNLLKKSLVAELGIKWGSNQLSVDSLCGFSHGNSGIGFSLLQLGKYFNNQEFIWLAEQAFLYESLYYNPVKDNWMDLRWENSKNDLPNLFDWTKETFLPEDFDLNTWAHGACGIGTARIAAFKITAGSVYKKDCIKAVERCKKDIETRSKRNHILFSGYGGLADFLLQYHNTFDDKESMELATEIVQEGLEKSRQTGHSEWGVQNSEDLGLMTGTAGIAFSLLMITKGKTFNSILHPELPDSDISVTNNNTLKNIKIKETFFRAYYPQTIEILETITQIRDTVYNSQNLDDFSNSLLNLIECLPQKDMIYISDIYLLETAKIQFLKEHKGTLCFQTRLTMLQNDLDQILENNEVDFSERLFIRNPFIHIHESQLNWKESNNRESDTEVFYNVFYSTDKETFHLIIDPFSAIILKLLEKPLSIEELANQFQYSHEEKEMIERKLTDQIKELLKSFFIRIQ</sequence>
<dbReference type="PRINTS" id="PR01950">
    <property type="entry name" value="LANCSUPER"/>
</dbReference>
<dbReference type="InterPro" id="IPR012341">
    <property type="entry name" value="6hp_glycosidase-like_sf"/>
</dbReference>
<dbReference type="KEGG" id="egm:AYC65_04530"/>
<dbReference type="GO" id="GO:0031179">
    <property type="term" value="P:peptide modification"/>
    <property type="evidence" value="ECO:0007669"/>
    <property type="project" value="InterPro"/>
</dbReference>
<dbReference type="Pfam" id="PF05147">
    <property type="entry name" value="LANC_like"/>
    <property type="match status" value="1"/>
</dbReference>
<dbReference type="PRINTS" id="PR01955">
    <property type="entry name" value="LANCFRANKIA"/>
</dbReference>
<dbReference type="GO" id="GO:0005975">
    <property type="term" value="P:carbohydrate metabolic process"/>
    <property type="evidence" value="ECO:0007669"/>
    <property type="project" value="InterPro"/>
</dbReference>
<name>A0A7T7UX01_9FLAO</name>
<dbReference type="SUPFAM" id="SSF158745">
    <property type="entry name" value="LanC-like"/>
    <property type="match status" value="1"/>
</dbReference>
<proteinExistence type="predicted"/>
<protein>
    <recommendedName>
        <fullName evidence="3">Lanthionine synthetase</fullName>
    </recommendedName>
</protein>
<accession>A0A7T7UX01</accession>
<evidence type="ECO:0000313" key="1">
    <source>
        <dbReference type="EMBL" id="QQN57765.1"/>
    </source>
</evidence>
<evidence type="ECO:0008006" key="3">
    <source>
        <dbReference type="Google" id="ProtNLM"/>
    </source>
</evidence>
<dbReference type="GeneID" id="93132155"/>